<reference evidence="2" key="1">
    <citation type="journal article" date="2018" name="Genome Biol.">
        <title>SKESA: strategic k-mer extension for scrupulous assemblies.</title>
        <authorList>
            <person name="Souvorov A."/>
            <person name="Agarwala R."/>
            <person name="Lipman D.J."/>
        </authorList>
    </citation>
    <scope>NUCLEOTIDE SEQUENCE</scope>
    <source>
        <strain evidence="2">Salmonella enterica</strain>
    </source>
</reference>
<name>A0A732Z0B8_SALDE</name>
<gene>
    <name evidence="2" type="ORF">G4H56_004762</name>
</gene>
<proteinExistence type="predicted"/>
<keyword evidence="1" id="KW-0472">Membrane</keyword>
<keyword evidence="1" id="KW-1133">Transmembrane helix</keyword>
<sequence length="76" mass="9252">NRLQLFNVDIYNKRIRVCHKKYEAVMLFLKCFLRFSFNSLKYLWLVVMMLLSFYSFCKLAIFIPVCDSKEVNKNEQ</sequence>
<comment type="caution">
    <text evidence="2">The sequence shown here is derived from an EMBL/GenBank/DDBJ whole genome shotgun (WGS) entry which is preliminary data.</text>
</comment>
<evidence type="ECO:0000256" key="1">
    <source>
        <dbReference type="SAM" id="Phobius"/>
    </source>
</evidence>
<evidence type="ECO:0000313" key="2">
    <source>
        <dbReference type="EMBL" id="HAE5449964.1"/>
    </source>
</evidence>
<organism evidence="2">
    <name type="scientific">Salmonella derby</name>
    <dbReference type="NCBI Taxonomy" id="28144"/>
    <lineage>
        <taxon>Bacteria</taxon>
        <taxon>Pseudomonadati</taxon>
        <taxon>Pseudomonadota</taxon>
        <taxon>Gammaproteobacteria</taxon>
        <taxon>Enterobacterales</taxon>
        <taxon>Enterobacteriaceae</taxon>
        <taxon>Salmonella</taxon>
    </lineage>
</organism>
<reference evidence="2" key="2">
    <citation type="submission" date="2018-07" db="EMBL/GenBank/DDBJ databases">
        <authorList>
            <consortium name="NCBI Pathogen Detection Project"/>
        </authorList>
    </citation>
    <scope>NUCLEOTIDE SEQUENCE</scope>
    <source>
        <strain evidence="2">Salmonella enterica</strain>
    </source>
</reference>
<dbReference type="AlphaFoldDB" id="A0A732Z0B8"/>
<feature type="transmembrane region" description="Helical" evidence="1">
    <location>
        <begin position="42"/>
        <end position="66"/>
    </location>
</feature>
<protein>
    <submittedName>
        <fullName evidence="2">Uncharacterized protein</fullName>
    </submittedName>
</protein>
<keyword evidence="1" id="KW-0812">Transmembrane</keyword>
<dbReference type="EMBL" id="DAASGR010000048">
    <property type="protein sequence ID" value="HAE5449964.1"/>
    <property type="molecule type" value="Genomic_DNA"/>
</dbReference>
<feature type="non-terminal residue" evidence="2">
    <location>
        <position position="1"/>
    </location>
</feature>
<accession>A0A732Z0B8</accession>